<comment type="catalytic activity">
    <reaction evidence="13 14">
        <text>2 pyruvate + H(+) = (2S)-2-acetolactate + CO2</text>
        <dbReference type="Rhea" id="RHEA:25249"/>
        <dbReference type="ChEBI" id="CHEBI:15361"/>
        <dbReference type="ChEBI" id="CHEBI:15378"/>
        <dbReference type="ChEBI" id="CHEBI:16526"/>
        <dbReference type="ChEBI" id="CHEBI:58476"/>
        <dbReference type="EC" id="2.2.1.6"/>
    </reaction>
</comment>
<dbReference type="InterPro" id="IPR029035">
    <property type="entry name" value="DHS-like_NAD/FAD-binding_dom"/>
</dbReference>
<evidence type="ECO:0000259" key="16">
    <source>
        <dbReference type="Pfam" id="PF02775"/>
    </source>
</evidence>
<dbReference type="GO" id="GO:0005948">
    <property type="term" value="C:acetolactate synthase complex"/>
    <property type="evidence" value="ECO:0007669"/>
    <property type="project" value="TreeGrafter"/>
</dbReference>
<evidence type="ECO:0000256" key="10">
    <source>
        <dbReference type="ARBA" id="ARBA00022842"/>
    </source>
</evidence>
<organism evidence="18 19">
    <name type="scientific">Candidatus Raymondbacteria bacterium RIFOXYD12_FULL_49_13</name>
    <dbReference type="NCBI Taxonomy" id="1817890"/>
    <lineage>
        <taxon>Bacteria</taxon>
        <taxon>Raymondiibacteriota</taxon>
    </lineage>
</organism>
<dbReference type="InterPro" id="IPR012001">
    <property type="entry name" value="Thiamin_PyroP_enz_TPP-bd_dom"/>
</dbReference>
<dbReference type="InterPro" id="IPR012846">
    <property type="entry name" value="Acetolactate_synth_lsu"/>
</dbReference>
<keyword evidence="6" id="KW-0285">Flavoprotein</keyword>
<evidence type="ECO:0000256" key="9">
    <source>
        <dbReference type="ARBA" id="ARBA00022827"/>
    </source>
</evidence>
<dbReference type="Pfam" id="PF00205">
    <property type="entry name" value="TPP_enzyme_M"/>
    <property type="match status" value="1"/>
</dbReference>
<keyword evidence="7 14" id="KW-0808">Transferase</keyword>
<dbReference type="EMBL" id="MFYX01000114">
    <property type="protein sequence ID" value="OGK02015.1"/>
    <property type="molecule type" value="Genomic_DNA"/>
</dbReference>
<keyword evidence="9" id="KW-0274">FAD</keyword>
<comment type="pathway">
    <text evidence="1 14">Amino-acid biosynthesis; L-isoleucine biosynthesis; L-isoleucine from 2-oxobutanoate: step 1/4.</text>
</comment>
<evidence type="ECO:0000256" key="7">
    <source>
        <dbReference type="ARBA" id="ARBA00022679"/>
    </source>
</evidence>
<evidence type="ECO:0000256" key="6">
    <source>
        <dbReference type="ARBA" id="ARBA00022630"/>
    </source>
</evidence>
<dbReference type="PROSITE" id="PS00187">
    <property type="entry name" value="TPP_ENZYMES"/>
    <property type="match status" value="1"/>
</dbReference>
<comment type="similarity">
    <text evidence="3 14">Belongs to the TPP enzyme family.</text>
</comment>
<evidence type="ECO:0000256" key="12">
    <source>
        <dbReference type="ARBA" id="ARBA00023304"/>
    </source>
</evidence>
<evidence type="ECO:0000256" key="13">
    <source>
        <dbReference type="ARBA" id="ARBA00048670"/>
    </source>
</evidence>
<feature type="domain" description="Thiamine pyrophosphate enzyme TPP-binding" evidence="16">
    <location>
        <begin position="384"/>
        <end position="550"/>
    </location>
</feature>
<dbReference type="SUPFAM" id="SSF52518">
    <property type="entry name" value="Thiamin diphosphate-binding fold (THDP-binding)"/>
    <property type="match status" value="2"/>
</dbReference>
<dbReference type="UniPathway" id="UPA00047">
    <property type="reaction ID" value="UER00055"/>
</dbReference>
<dbReference type="GO" id="GO:0009099">
    <property type="term" value="P:L-valine biosynthetic process"/>
    <property type="evidence" value="ECO:0007669"/>
    <property type="project" value="UniProtKB-UniPathway"/>
</dbReference>
<dbReference type="GO" id="GO:0009097">
    <property type="term" value="P:isoleucine biosynthetic process"/>
    <property type="evidence" value="ECO:0007669"/>
    <property type="project" value="UniProtKB-UniPathway"/>
</dbReference>
<comment type="caution">
    <text evidence="18">The sequence shown here is derived from an EMBL/GenBank/DDBJ whole genome shotgun (WGS) entry which is preliminary data.</text>
</comment>
<dbReference type="InterPro" id="IPR011766">
    <property type="entry name" value="TPP_enzyme_TPP-bd"/>
</dbReference>
<dbReference type="InterPro" id="IPR029061">
    <property type="entry name" value="THDP-binding"/>
</dbReference>
<dbReference type="FunFam" id="3.40.50.970:FF:000016">
    <property type="entry name" value="Acetolactate synthase"/>
    <property type="match status" value="1"/>
</dbReference>
<feature type="domain" description="Thiamine pyrophosphate enzyme central" evidence="15">
    <location>
        <begin position="192"/>
        <end position="327"/>
    </location>
</feature>
<dbReference type="Proteomes" id="UP000179243">
    <property type="component" value="Unassembled WGS sequence"/>
</dbReference>
<protein>
    <recommendedName>
        <fullName evidence="4 14">Acetolactate synthase</fullName>
        <ecNumber evidence="4 14">2.2.1.6</ecNumber>
    </recommendedName>
</protein>
<keyword evidence="8 14" id="KW-0479">Metal-binding</keyword>
<dbReference type="SUPFAM" id="SSF52467">
    <property type="entry name" value="DHS-like NAD/FAD-binding domain"/>
    <property type="match status" value="1"/>
</dbReference>
<evidence type="ECO:0000313" key="19">
    <source>
        <dbReference type="Proteomes" id="UP000179243"/>
    </source>
</evidence>
<dbReference type="UniPathway" id="UPA00049">
    <property type="reaction ID" value="UER00059"/>
</dbReference>
<comment type="cofactor">
    <cofactor evidence="14">
        <name>thiamine diphosphate</name>
        <dbReference type="ChEBI" id="CHEBI:58937"/>
    </cofactor>
    <text evidence="14">Binds 1 thiamine pyrophosphate per subunit.</text>
</comment>
<reference evidence="18 19" key="1">
    <citation type="journal article" date="2016" name="Nat. Commun.">
        <title>Thousands of microbial genomes shed light on interconnected biogeochemical processes in an aquifer system.</title>
        <authorList>
            <person name="Anantharaman K."/>
            <person name="Brown C.T."/>
            <person name="Hug L.A."/>
            <person name="Sharon I."/>
            <person name="Castelle C.J."/>
            <person name="Probst A.J."/>
            <person name="Thomas B.C."/>
            <person name="Singh A."/>
            <person name="Wilkins M.J."/>
            <person name="Karaoz U."/>
            <person name="Brodie E.L."/>
            <person name="Williams K.H."/>
            <person name="Hubbard S.S."/>
            <person name="Banfield J.F."/>
        </authorList>
    </citation>
    <scope>NUCLEOTIDE SEQUENCE [LARGE SCALE GENOMIC DNA]</scope>
</reference>
<dbReference type="GO" id="GO:0003984">
    <property type="term" value="F:acetolactate synthase activity"/>
    <property type="evidence" value="ECO:0007669"/>
    <property type="project" value="UniProtKB-EC"/>
</dbReference>
<dbReference type="CDD" id="cd07035">
    <property type="entry name" value="TPP_PYR_POX_like"/>
    <property type="match status" value="1"/>
</dbReference>
<dbReference type="InterPro" id="IPR039368">
    <property type="entry name" value="AHAS_TPP"/>
</dbReference>
<evidence type="ECO:0000256" key="1">
    <source>
        <dbReference type="ARBA" id="ARBA00004974"/>
    </source>
</evidence>
<dbReference type="InterPro" id="IPR012000">
    <property type="entry name" value="Thiamin_PyroP_enz_cen_dom"/>
</dbReference>
<keyword evidence="12 14" id="KW-0100">Branched-chain amino acid biosynthesis</keyword>
<dbReference type="Pfam" id="PF02775">
    <property type="entry name" value="TPP_enzyme_C"/>
    <property type="match status" value="1"/>
</dbReference>
<keyword evidence="5 14" id="KW-0028">Amino-acid biosynthesis</keyword>
<dbReference type="InterPro" id="IPR045229">
    <property type="entry name" value="TPP_enz"/>
</dbReference>
<evidence type="ECO:0000256" key="4">
    <source>
        <dbReference type="ARBA" id="ARBA00013145"/>
    </source>
</evidence>
<accession>A0A1F7F5T3</accession>
<dbReference type="Pfam" id="PF02776">
    <property type="entry name" value="TPP_enzyme_N"/>
    <property type="match status" value="1"/>
</dbReference>
<evidence type="ECO:0000256" key="2">
    <source>
        <dbReference type="ARBA" id="ARBA00005025"/>
    </source>
</evidence>
<dbReference type="GO" id="GO:0000287">
    <property type="term" value="F:magnesium ion binding"/>
    <property type="evidence" value="ECO:0007669"/>
    <property type="project" value="UniProtKB-UniRule"/>
</dbReference>
<dbReference type="Gene3D" id="3.40.50.1220">
    <property type="entry name" value="TPP-binding domain"/>
    <property type="match status" value="1"/>
</dbReference>
<evidence type="ECO:0000259" key="17">
    <source>
        <dbReference type="Pfam" id="PF02776"/>
    </source>
</evidence>
<evidence type="ECO:0000259" key="15">
    <source>
        <dbReference type="Pfam" id="PF00205"/>
    </source>
</evidence>
<dbReference type="FunFam" id="3.40.50.970:FF:000007">
    <property type="entry name" value="Acetolactate synthase"/>
    <property type="match status" value="1"/>
</dbReference>
<feature type="domain" description="Thiamine pyrophosphate enzyme N-terminal TPP-binding" evidence="17">
    <location>
        <begin position="1"/>
        <end position="116"/>
    </location>
</feature>
<evidence type="ECO:0000313" key="18">
    <source>
        <dbReference type="EMBL" id="OGK02015.1"/>
    </source>
</evidence>
<evidence type="ECO:0000256" key="11">
    <source>
        <dbReference type="ARBA" id="ARBA00023052"/>
    </source>
</evidence>
<keyword evidence="10 14" id="KW-0460">Magnesium</keyword>
<sequence>MTGAEILIDALKKEGVDVMFGYPGGVVIPIFDVLNRTREIRFILTRHEQGATHAADGYARATGKVGVCLVTSGPGATNTVTGIANAQLDSIPIVVISGQVRSPVIGTDAFQEADVVGLTRSICKHNYLVQNIEELPRIIKEAFHIASTGRPGPVSLDIPADIINASLKNYMYPKTVDLVGYKPTLKGNARQIERLAHAIANAKRPLLYTGGGIISSNASPELVKFINKTNIPVVITLMGLGSVPADHQLFLGMPGMHGRVAANYALMQCDLLVAVGTRFDDRVTGNLQTFAKQAIVAHVDIDPAEISKNVKTDIPVVGDAKNVLAELIQKVAARKPDEWNKTVNEWKTKHPLAYKQEKDGPIVPQYVIDRISHLMKDDAILVTDVGQHQMWSALFLRHRQPRSFLSSGGLGTMGFGLPAAMGAAMAFPKRQVIDISGDGSIQMNIQELATCAVNRIPVKIVVLNNGYLGMVRQWQQLFWKENYASTCLRQGPQCPPQCKGPGKKCKGVYWPDFVKVAEANGLLGLRAEKPSDVDKVLKQGFKTKGPVLMEFVVKSMENVYPMVPAGKSINEIITGDA</sequence>
<evidence type="ECO:0000256" key="8">
    <source>
        <dbReference type="ARBA" id="ARBA00022723"/>
    </source>
</evidence>
<evidence type="ECO:0000256" key="5">
    <source>
        <dbReference type="ARBA" id="ARBA00022605"/>
    </source>
</evidence>
<proteinExistence type="inferred from homology"/>
<dbReference type="EC" id="2.2.1.6" evidence="4 14"/>
<dbReference type="NCBIfam" id="TIGR00118">
    <property type="entry name" value="acolac_lg"/>
    <property type="match status" value="1"/>
</dbReference>
<dbReference type="InterPro" id="IPR000399">
    <property type="entry name" value="TPP-bd_CS"/>
</dbReference>
<dbReference type="CDD" id="cd02015">
    <property type="entry name" value="TPP_AHAS"/>
    <property type="match status" value="1"/>
</dbReference>
<comment type="pathway">
    <text evidence="2 14">Amino-acid biosynthesis; L-valine biosynthesis; L-valine from pyruvate: step 1/4.</text>
</comment>
<dbReference type="PANTHER" id="PTHR18968:SF13">
    <property type="entry name" value="ACETOLACTATE SYNTHASE CATALYTIC SUBUNIT, MITOCHONDRIAL"/>
    <property type="match status" value="1"/>
</dbReference>
<dbReference type="FunFam" id="3.40.50.1220:FF:000008">
    <property type="entry name" value="Acetolactate synthase"/>
    <property type="match status" value="1"/>
</dbReference>
<gene>
    <name evidence="18" type="ORF">A2519_17540</name>
</gene>
<keyword evidence="11 14" id="KW-0786">Thiamine pyrophosphate</keyword>
<dbReference type="Gene3D" id="3.40.50.970">
    <property type="match status" value="2"/>
</dbReference>
<evidence type="ECO:0000256" key="14">
    <source>
        <dbReference type="RuleBase" id="RU003591"/>
    </source>
</evidence>
<dbReference type="AlphaFoldDB" id="A0A1F7F5T3"/>
<dbReference type="PANTHER" id="PTHR18968">
    <property type="entry name" value="THIAMINE PYROPHOSPHATE ENZYMES"/>
    <property type="match status" value="1"/>
</dbReference>
<dbReference type="GO" id="GO:0050660">
    <property type="term" value="F:flavin adenine dinucleotide binding"/>
    <property type="evidence" value="ECO:0007669"/>
    <property type="project" value="InterPro"/>
</dbReference>
<evidence type="ECO:0000256" key="3">
    <source>
        <dbReference type="ARBA" id="ARBA00007812"/>
    </source>
</evidence>
<dbReference type="GO" id="GO:0030976">
    <property type="term" value="F:thiamine pyrophosphate binding"/>
    <property type="evidence" value="ECO:0007669"/>
    <property type="project" value="UniProtKB-UniRule"/>
</dbReference>
<comment type="cofactor">
    <cofactor evidence="14">
        <name>Mg(2+)</name>
        <dbReference type="ChEBI" id="CHEBI:18420"/>
    </cofactor>
    <text evidence="14">Binds 1 Mg(2+) ion per subunit.</text>
</comment>
<name>A0A1F7F5T3_UNCRA</name>